<dbReference type="RefSeq" id="WP_138346419.1">
    <property type="nucleotide sequence ID" value="NZ_SROY01000001.1"/>
</dbReference>
<proteinExistence type="predicted"/>
<dbReference type="STRING" id="1123377.GCA_000423885_01894"/>
<dbReference type="AlphaFoldDB" id="A0A5R9PG56"/>
<evidence type="ECO:0000256" key="5">
    <source>
        <dbReference type="ARBA" id="ARBA00023136"/>
    </source>
</evidence>
<evidence type="ECO:0000256" key="3">
    <source>
        <dbReference type="ARBA" id="ARBA00022692"/>
    </source>
</evidence>
<dbReference type="PANTHER" id="PTHR47371">
    <property type="entry name" value="LIPOTEICHOIC ACID SYNTHASE"/>
    <property type="match status" value="1"/>
</dbReference>
<dbReference type="InterPro" id="IPR017850">
    <property type="entry name" value="Alkaline_phosphatase_core_sf"/>
</dbReference>
<evidence type="ECO:0000313" key="9">
    <source>
        <dbReference type="Proteomes" id="UP000308508"/>
    </source>
</evidence>
<dbReference type="Gene3D" id="3.40.720.10">
    <property type="entry name" value="Alkaline Phosphatase, subunit A"/>
    <property type="match status" value="1"/>
</dbReference>
<name>A0A5R9PG56_9GAMM</name>
<dbReference type="EMBL" id="SROY01000001">
    <property type="protein sequence ID" value="TLX22501.1"/>
    <property type="molecule type" value="Genomic_DNA"/>
</dbReference>
<dbReference type="Pfam" id="PF00884">
    <property type="entry name" value="Sulfatase"/>
    <property type="match status" value="1"/>
</dbReference>
<evidence type="ECO:0000259" key="7">
    <source>
        <dbReference type="Pfam" id="PF00884"/>
    </source>
</evidence>
<feature type="transmembrane region" description="Helical" evidence="6">
    <location>
        <begin position="86"/>
        <end position="105"/>
    </location>
</feature>
<keyword evidence="9" id="KW-1185">Reference proteome</keyword>
<feature type="transmembrane region" description="Helical" evidence="6">
    <location>
        <begin position="141"/>
        <end position="160"/>
    </location>
</feature>
<feature type="transmembrane region" description="Helical" evidence="6">
    <location>
        <begin position="172"/>
        <end position="189"/>
    </location>
</feature>
<dbReference type="Proteomes" id="UP000308508">
    <property type="component" value="Unassembled WGS sequence"/>
</dbReference>
<evidence type="ECO:0000313" key="8">
    <source>
        <dbReference type="EMBL" id="TLX22501.1"/>
    </source>
</evidence>
<keyword evidence="3 6" id="KW-0812">Transmembrane</keyword>
<accession>A0A5R9PG56</accession>
<dbReference type="InterPro" id="IPR000917">
    <property type="entry name" value="Sulfatase_N"/>
</dbReference>
<comment type="caution">
    <text evidence="8">The sequence shown here is derived from an EMBL/GenBank/DDBJ whole genome shotgun (WGS) entry which is preliminary data.</text>
</comment>
<dbReference type="GO" id="GO:0005886">
    <property type="term" value="C:plasma membrane"/>
    <property type="evidence" value="ECO:0007669"/>
    <property type="project" value="UniProtKB-SubCell"/>
</dbReference>
<keyword evidence="2" id="KW-1003">Cell membrane</keyword>
<dbReference type="InterPro" id="IPR050448">
    <property type="entry name" value="OpgB/LTA_synthase_biosynth"/>
</dbReference>
<evidence type="ECO:0000256" key="6">
    <source>
        <dbReference type="SAM" id="Phobius"/>
    </source>
</evidence>
<feature type="transmembrane region" description="Helical" evidence="6">
    <location>
        <begin position="52"/>
        <end position="74"/>
    </location>
</feature>
<dbReference type="SUPFAM" id="SSF53649">
    <property type="entry name" value="Alkaline phosphatase-like"/>
    <property type="match status" value="1"/>
</dbReference>
<evidence type="ECO:0000256" key="2">
    <source>
        <dbReference type="ARBA" id="ARBA00022475"/>
    </source>
</evidence>
<reference evidence="8 9" key="1">
    <citation type="submission" date="2019-04" db="EMBL/GenBank/DDBJ databases">
        <authorList>
            <person name="Grouzdev D.S."/>
            <person name="Nazina T.N."/>
        </authorList>
    </citation>
    <scope>NUCLEOTIDE SEQUENCE [LARGE SCALE GENOMIC DNA]</scope>
    <source>
        <strain evidence="8 9">SHC 3-19</strain>
    </source>
</reference>
<dbReference type="PANTHER" id="PTHR47371:SF3">
    <property type="entry name" value="PHOSPHOGLYCEROL TRANSFERASE I"/>
    <property type="match status" value="1"/>
</dbReference>
<protein>
    <submittedName>
        <fullName evidence="8">LTA synthase family protein</fullName>
    </submittedName>
</protein>
<organism evidence="8 9">
    <name type="scientific">Thermomonas fusca</name>
    <dbReference type="NCBI Taxonomy" id="215690"/>
    <lineage>
        <taxon>Bacteria</taxon>
        <taxon>Pseudomonadati</taxon>
        <taxon>Pseudomonadota</taxon>
        <taxon>Gammaproteobacteria</taxon>
        <taxon>Lysobacterales</taxon>
        <taxon>Lysobacteraceae</taxon>
        <taxon>Thermomonas</taxon>
    </lineage>
</organism>
<keyword evidence="5 6" id="KW-0472">Membrane</keyword>
<evidence type="ECO:0000256" key="1">
    <source>
        <dbReference type="ARBA" id="ARBA00004651"/>
    </source>
</evidence>
<dbReference type="CDD" id="cd16015">
    <property type="entry name" value="LTA_synthase"/>
    <property type="match status" value="1"/>
</dbReference>
<feature type="transmembrane region" description="Helical" evidence="6">
    <location>
        <begin position="20"/>
        <end position="40"/>
    </location>
</feature>
<sequence length="800" mass="85741">MALTTSAATPSAKGLAASRLWGWLPALLVAQLGLALWAALRAQPDVGGSSTLVALAVGNQLLFLLRALPLLLLLGWPLASLPGRRAALLAVGALWSLFLLLQAGLEQYYLAARVPLGSDLFGYGLAEIRTTVGGTGAGIGMFGWAGLLLPLPLLWAALVWRSRQPARTPAGLFAGVLVVGLAAWLLPLAPGTRGLDSEDARAAATSKGAYFVADSLRWWRATSSAVPATAVAASIGMPPAAASAVEPVTDPAWPFLHPETTPDALGPYFGPTRDGRPPNLVVIVVEGLGRSFSGPDAPLGSFTPFLDELAGRSLYFDNFLANQGRTFGVLPALFGSLPLAEQGFAALGPKMPAHAGLFNVLHRQGYRSAFYSGTDSDFDNERGYLQLQDVEDLVDLRNFGPGYQRNPFSDWGYPDRELVSRVLADSAQLRPPFVLGVQTISMHTSYSFPGQAAYKARIEPRLQALGVPESRRAQYRAQADIYSAILYTDDQLRRYFESAAKASWYADTIFVVTGDHRLAEIPQGTHIERYHVPLLIHSPLLRRPARVRAVSSHLDVTPSLLALLSHTYGLQRPAQVTWTGRGLDMADAFRSQQEIALKQTKTSVPDFVSGRWFLHDGRLFELQDGIRALEVDDAGLRAQVTARLLAYQAANATFVGKLALSPEGGMPALVAYREAPAAAVQPVAAVVALPAGLGLDAVRLENDGNGVRVAATFVNGDAHDSRVFAPLAVLAAEDGRELREGYGSAIRLQPHERREVMLALPAKLGPGHYFISVLPSDPDTGKPLGRGRYRLPLDIAGNAP</sequence>
<feature type="domain" description="Sulfatase N-terminal" evidence="7">
    <location>
        <begin position="278"/>
        <end position="564"/>
    </location>
</feature>
<comment type="subcellular location">
    <subcellularLocation>
        <location evidence="1">Cell membrane</location>
        <topology evidence="1">Multi-pass membrane protein</topology>
    </subcellularLocation>
</comment>
<evidence type="ECO:0000256" key="4">
    <source>
        <dbReference type="ARBA" id="ARBA00022989"/>
    </source>
</evidence>
<gene>
    <name evidence="8" type="ORF">E5S66_00240</name>
</gene>
<keyword evidence="4 6" id="KW-1133">Transmembrane helix</keyword>